<organism evidence="2 3">
    <name type="scientific">Gigaspora margarita</name>
    <dbReference type="NCBI Taxonomy" id="4874"/>
    <lineage>
        <taxon>Eukaryota</taxon>
        <taxon>Fungi</taxon>
        <taxon>Fungi incertae sedis</taxon>
        <taxon>Mucoromycota</taxon>
        <taxon>Glomeromycotina</taxon>
        <taxon>Glomeromycetes</taxon>
        <taxon>Diversisporales</taxon>
        <taxon>Gigasporaceae</taxon>
        <taxon>Gigaspora</taxon>
    </lineage>
</organism>
<dbReference type="Pfam" id="PF26215">
    <property type="entry name" value="HTH_animal"/>
    <property type="match status" value="1"/>
</dbReference>
<accession>A0ABN7WNL7</accession>
<evidence type="ECO:0000313" key="3">
    <source>
        <dbReference type="Proteomes" id="UP000789901"/>
    </source>
</evidence>
<dbReference type="Proteomes" id="UP000789901">
    <property type="component" value="Unassembled WGS sequence"/>
</dbReference>
<dbReference type="InterPro" id="IPR058912">
    <property type="entry name" value="HTH_animal"/>
</dbReference>
<name>A0ABN7WNL7_GIGMA</name>
<dbReference type="PANTHER" id="PTHR21301">
    <property type="entry name" value="REVERSE TRANSCRIPTASE"/>
    <property type="match status" value="1"/>
</dbReference>
<evidence type="ECO:0000313" key="2">
    <source>
        <dbReference type="EMBL" id="CAG8836823.1"/>
    </source>
</evidence>
<protein>
    <submittedName>
        <fullName evidence="2">37847_t:CDS:1</fullName>
    </submittedName>
</protein>
<feature type="domain" description="Helix-turn-helix" evidence="1">
    <location>
        <begin position="401"/>
        <end position="445"/>
    </location>
</feature>
<evidence type="ECO:0000259" key="1">
    <source>
        <dbReference type="Pfam" id="PF26215"/>
    </source>
</evidence>
<dbReference type="PANTHER" id="PTHR21301:SF10">
    <property type="entry name" value="REVERSE TRANSCRIPTASE DOMAIN-CONTAINING PROTEIN"/>
    <property type="match status" value="1"/>
</dbReference>
<sequence>MKESLTYLERRFNLFFEFGGSGVNKSVRIPNPNYQPKFCPQTTEFINSLKEKLECPLLPTPQYNITLREKKALHQLINDENIVITQTDKNLGLAIIPYNEYIIAVKNLLSIEEYDEINLTEKEVILLIQEKIFDLLITMSNKIQNYFILPEDNLQLPFFHALPKVHKTPLKWRPIVGMHSAPIKRLSVFLSDILKDWMKELEQNYGNFWTPIKDNYQLIYQVEKIKNQFAHVVTGDFESLYSKFTHDEILSAFDYLNDHAIPIRTYYGFNKPKIRFILSLVIGNNYFKALGKIFKQKRGIAMGTNAAVHIAQLTCFAHELVGIKNGLFNNIFFRRYIDDIIIFYNNFDEKIITNFYPSHHKITWQYNKKGKLANFLDLTFFIENNEIFYKRYSKFPRSAAFVHYKSNHRLSMKKQVVINEVSRLSLICAKKEDFEQEKRSLLSFLETSKGYPFYILNELKFIEWEKRTETLTKINEIKKEKGLPPIILKVPYDDAVFKMKNYSGILKETFEQKMDIKTTQRPILCVTNQPSLVRILARSSTGHPNPNPNLLKND</sequence>
<proteinExistence type="predicted"/>
<keyword evidence="3" id="KW-1185">Reference proteome</keyword>
<dbReference type="EMBL" id="CAJVQB010054453">
    <property type="protein sequence ID" value="CAG8836823.1"/>
    <property type="molecule type" value="Genomic_DNA"/>
</dbReference>
<reference evidence="2 3" key="1">
    <citation type="submission" date="2021-06" db="EMBL/GenBank/DDBJ databases">
        <authorList>
            <person name="Kallberg Y."/>
            <person name="Tangrot J."/>
            <person name="Rosling A."/>
        </authorList>
    </citation>
    <scope>NUCLEOTIDE SEQUENCE [LARGE SCALE GENOMIC DNA]</scope>
    <source>
        <strain evidence="2 3">120-4 pot B 10/14</strain>
    </source>
</reference>
<gene>
    <name evidence="2" type="ORF">GMARGA_LOCUS33224</name>
</gene>
<comment type="caution">
    <text evidence="2">The sequence shown here is derived from an EMBL/GenBank/DDBJ whole genome shotgun (WGS) entry which is preliminary data.</text>
</comment>